<organism evidence="1 2">
    <name type="scientific">Fontibacter flavus</name>
    <dbReference type="NCBI Taxonomy" id="654838"/>
    <lineage>
        <taxon>Bacteria</taxon>
        <taxon>Pseudomonadati</taxon>
        <taxon>Bacteroidota</taxon>
        <taxon>Cytophagia</taxon>
        <taxon>Cytophagales</taxon>
        <taxon>Cyclobacteriaceae</taxon>
        <taxon>Fontibacter</taxon>
    </lineage>
</organism>
<proteinExistence type="predicted"/>
<comment type="caution">
    <text evidence="1">The sequence shown here is derived from an EMBL/GenBank/DDBJ whole genome shotgun (WGS) entry which is preliminary data.</text>
</comment>
<protein>
    <submittedName>
        <fullName evidence="1">Uncharacterized protein</fullName>
    </submittedName>
</protein>
<gene>
    <name evidence="1" type="ORF">ACFFIP_00730</name>
</gene>
<dbReference type="Proteomes" id="UP001589797">
    <property type="component" value="Unassembled WGS sequence"/>
</dbReference>
<keyword evidence="2" id="KW-1185">Reference proteome</keyword>
<evidence type="ECO:0000313" key="2">
    <source>
        <dbReference type="Proteomes" id="UP001589797"/>
    </source>
</evidence>
<name>A0ABV6FMU1_9BACT</name>
<accession>A0ABV6FMU1</accession>
<evidence type="ECO:0000313" key="1">
    <source>
        <dbReference type="EMBL" id="MFC0261186.1"/>
    </source>
</evidence>
<reference evidence="1 2" key="1">
    <citation type="submission" date="2024-09" db="EMBL/GenBank/DDBJ databases">
        <authorList>
            <person name="Sun Q."/>
            <person name="Mori K."/>
        </authorList>
    </citation>
    <scope>NUCLEOTIDE SEQUENCE [LARGE SCALE GENOMIC DNA]</scope>
    <source>
        <strain evidence="1 2">CCM 7650</strain>
    </source>
</reference>
<dbReference type="EMBL" id="JBHLWI010000001">
    <property type="protein sequence ID" value="MFC0261186.1"/>
    <property type="molecule type" value="Genomic_DNA"/>
</dbReference>
<sequence>MEKMSIHHLNLFLNEGLYIIPEEKNQLILTAETKLESEEPTGEEESIGSDEVLELTYEGGFEKGVLVTYEGNELTHEHQELLFKILGAVGCSLKDIALTSSLVIEEVPMSSILAMNPNKIIVFGNIHHDILSRRKKLYEVLQEDDIEYLFADDLAQISTQVNLKKSLWSELQVLFNITKK</sequence>